<reference evidence="2 3" key="1">
    <citation type="submission" date="2013-03" db="EMBL/GenBank/DDBJ databases">
        <title>The Genome Sequence of Cladophialophora yegresii CBS 114405.</title>
        <authorList>
            <consortium name="The Broad Institute Genomics Platform"/>
            <person name="Cuomo C."/>
            <person name="de Hoog S."/>
            <person name="Gorbushina A."/>
            <person name="Walker B."/>
            <person name="Young S.K."/>
            <person name="Zeng Q."/>
            <person name="Gargeya S."/>
            <person name="Fitzgerald M."/>
            <person name="Haas B."/>
            <person name="Abouelleil A."/>
            <person name="Allen A.W."/>
            <person name="Alvarado L."/>
            <person name="Arachchi H.M."/>
            <person name="Berlin A.M."/>
            <person name="Chapman S.B."/>
            <person name="Gainer-Dewar J."/>
            <person name="Goldberg J."/>
            <person name="Griggs A."/>
            <person name="Gujja S."/>
            <person name="Hansen M."/>
            <person name="Howarth C."/>
            <person name="Imamovic A."/>
            <person name="Ireland A."/>
            <person name="Larimer J."/>
            <person name="McCowan C."/>
            <person name="Murphy C."/>
            <person name="Pearson M."/>
            <person name="Poon T.W."/>
            <person name="Priest M."/>
            <person name="Roberts A."/>
            <person name="Saif S."/>
            <person name="Shea T."/>
            <person name="Sisk P."/>
            <person name="Sykes S."/>
            <person name="Wortman J."/>
            <person name="Nusbaum C."/>
            <person name="Birren B."/>
        </authorList>
    </citation>
    <scope>NUCLEOTIDE SEQUENCE [LARGE SCALE GENOMIC DNA]</scope>
    <source>
        <strain evidence="2 3">CBS 114405</strain>
    </source>
</reference>
<dbReference type="Proteomes" id="UP000019473">
    <property type="component" value="Unassembled WGS sequence"/>
</dbReference>
<comment type="caution">
    <text evidence="2">The sequence shown here is derived from an EMBL/GenBank/DDBJ whole genome shotgun (WGS) entry which is preliminary data.</text>
</comment>
<sequence>MASGQRISTTTTSPRTVTVPPCQESPPPATPLPIQASRMSKNEEIYPLATRSANTSCRTFRPSCNTHSTINEARRCLDP</sequence>
<dbReference type="EMBL" id="AMGW01000002">
    <property type="protein sequence ID" value="EXJ61646.1"/>
    <property type="molecule type" value="Genomic_DNA"/>
</dbReference>
<proteinExistence type="predicted"/>
<gene>
    <name evidence="2" type="ORF">A1O7_02075</name>
</gene>
<evidence type="ECO:0000313" key="2">
    <source>
        <dbReference type="EMBL" id="EXJ61646.1"/>
    </source>
</evidence>
<accession>W9WAT3</accession>
<organism evidence="2 3">
    <name type="scientific">Cladophialophora yegresii CBS 114405</name>
    <dbReference type="NCBI Taxonomy" id="1182544"/>
    <lineage>
        <taxon>Eukaryota</taxon>
        <taxon>Fungi</taxon>
        <taxon>Dikarya</taxon>
        <taxon>Ascomycota</taxon>
        <taxon>Pezizomycotina</taxon>
        <taxon>Eurotiomycetes</taxon>
        <taxon>Chaetothyriomycetidae</taxon>
        <taxon>Chaetothyriales</taxon>
        <taxon>Herpotrichiellaceae</taxon>
        <taxon>Cladophialophora</taxon>
    </lineage>
</organism>
<dbReference type="RefSeq" id="XP_007754300.1">
    <property type="nucleotide sequence ID" value="XM_007756110.1"/>
</dbReference>
<protein>
    <submittedName>
        <fullName evidence="2">Uncharacterized protein</fullName>
    </submittedName>
</protein>
<evidence type="ECO:0000256" key="1">
    <source>
        <dbReference type="SAM" id="MobiDB-lite"/>
    </source>
</evidence>
<dbReference type="AlphaFoldDB" id="W9WAT3"/>
<feature type="region of interest" description="Disordered" evidence="1">
    <location>
        <begin position="1"/>
        <end position="39"/>
    </location>
</feature>
<feature type="compositionally biased region" description="Low complexity" evidence="1">
    <location>
        <begin position="8"/>
        <end position="21"/>
    </location>
</feature>
<name>W9WAT3_9EURO</name>
<evidence type="ECO:0000313" key="3">
    <source>
        <dbReference type="Proteomes" id="UP000019473"/>
    </source>
</evidence>
<dbReference type="HOGENOM" id="CLU_2605851_0_0_1"/>
<dbReference type="GeneID" id="19176685"/>
<keyword evidence="3" id="KW-1185">Reference proteome</keyword>
<dbReference type="VEuPathDB" id="FungiDB:A1O7_02075"/>